<accession>A0AAD0KPU2</accession>
<dbReference type="InterPro" id="IPR025652">
    <property type="entry name" value="TesB_C"/>
</dbReference>
<sequence>MRVSTTFFRWVLLDHELWFIQPFRADEWRLYNQTSLQPQAGPALTQDKTFDRNRLIFCCKHAS</sequence>
<dbReference type="SUPFAM" id="SSF54637">
    <property type="entry name" value="Thioesterase/thiol ester dehydrase-isomerase"/>
    <property type="match status" value="1"/>
</dbReference>
<proteinExistence type="predicted"/>
<organism evidence="2 3">
    <name type="scientific">Mycobacterium leprae</name>
    <dbReference type="NCBI Taxonomy" id="1769"/>
    <lineage>
        <taxon>Bacteria</taxon>
        <taxon>Bacillati</taxon>
        <taxon>Actinomycetota</taxon>
        <taxon>Actinomycetes</taxon>
        <taxon>Mycobacteriales</taxon>
        <taxon>Mycobacteriaceae</taxon>
        <taxon>Mycobacterium</taxon>
    </lineage>
</organism>
<gene>
    <name evidence="2" type="ORF">DIJ64_02405</name>
</gene>
<dbReference type="AlphaFoldDB" id="A0AAD0KPU2"/>
<protein>
    <recommendedName>
        <fullName evidence="1">Acyl-CoA thioesterase 2 C-terminal domain-containing protein</fullName>
    </recommendedName>
</protein>
<evidence type="ECO:0000313" key="2">
    <source>
        <dbReference type="EMBL" id="AWV47353.1"/>
    </source>
</evidence>
<name>A0AAD0KPU2_MYCLR</name>
<dbReference type="InterPro" id="IPR029069">
    <property type="entry name" value="HotDog_dom_sf"/>
</dbReference>
<dbReference type="EMBL" id="CP029543">
    <property type="protein sequence ID" value="AWV47353.1"/>
    <property type="molecule type" value="Genomic_DNA"/>
</dbReference>
<evidence type="ECO:0000259" key="1">
    <source>
        <dbReference type="Pfam" id="PF02551"/>
    </source>
</evidence>
<dbReference type="Pfam" id="PF02551">
    <property type="entry name" value="Acyl_CoA_thio"/>
    <property type="match status" value="1"/>
</dbReference>
<evidence type="ECO:0000313" key="3">
    <source>
        <dbReference type="Proteomes" id="UP000249682"/>
    </source>
</evidence>
<feature type="domain" description="Acyl-CoA thioesterase 2 C-terminal" evidence="1">
    <location>
        <begin position="12"/>
        <end position="55"/>
    </location>
</feature>
<reference evidence="2 3" key="1">
    <citation type="submission" date="2018-05" db="EMBL/GenBank/DDBJ databases">
        <title>Evolution of small genomes with special reference to Mycobacterium leprae.</title>
        <authorList>
            <person name="Mohanty P.S."/>
            <person name="Bansal A.K."/>
            <person name="Gupta U.D."/>
            <person name="Naaz F."/>
            <person name="Dwivedi V.D."/>
            <person name="Singh H."/>
            <person name="Gupta G."/>
            <person name="Sharma S."/>
            <person name="Arora M."/>
        </authorList>
    </citation>
    <scope>NUCLEOTIDE SEQUENCE [LARGE SCALE GENOMIC DNA]</scope>
    <source>
        <strain evidence="2 3">MRHRU-235-G</strain>
    </source>
</reference>
<dbReference type="Gene3D" id="3.10.129.10">
    <property type="entry name" value="Hotdog Thioesterase"/>
    <property type="match status" value="1"/>
</dbReference>
<dbReference type="Proteomes" id="UP000249682">
    <property type="component" value="Chromosome"/>
</dbReference>